<sequence length="353" mass="40432">MVLWQSSQRPMYVRTVWVGGFRHAILTHDDPYLLKLKRRRPNSSASSTSHNKSSRLSNRSDDLQDCLRNLNLVLTSDKSRINQRPATSGDIEHLNLHGVDQDFDDDLYVKASPQPLNESHRSNYDSLNINMRTLRANKTARADSKENTDLSERVLQWLDLAGKIDLLAPENVERMSQPRHSWPELQRRHNLSKSKTANDIHKEAGRTSPKGGDSPKAQQSGAIDRHDFYVPTSANTIENYARQSRNVKSTPRHEISVKIKDNHNKKSRDLKTNVSETRLKVINEKTAIEKQYADMLNKKLIPDVSKNPKKQVHIFMPELPKKLESTTPSRTESLLSQPSYKSLKFDTTTLNKK</sequence>
<organism evidence="2">
    <name type="scientific">Heliothis virescens</name>
    <name type="common">Tobacco budworm moth</name>
    <dbReference type="NCBI Taxonomy" id="7102"/>
    <lineage>
        <taxon>Eukaryota</taxon>
        <taxon>Metazoa</taxon>
        <taxon>Ecdysozoa</taxon>
        <taxon>Arthropoda</taxon>
        <taxon>Hexapoda</taxon>
        <taxon>Insecta</taxon>
        <taxon>Pterygota</taxon>
        <taxon>Neoptera</taxon>
        <taxon>Endopterygota</taxon>
        <taxon>Lepidoptera</taxon>
        <taxon>Glossata</taxon>
        <taxon>Ditrysia</taxon>
        <taxon>Noctuoidea</taxon>
        <taxon>Noctuidae</taxon>
        <taxon>Heliothinae</taxon>
        <taxon>Heliothis</taxon>
    </lineage>
</organism>
<evidence type="ECO:0000313" key="2">
    <source>
        <dbReference type="EMBL" id="PCG68850.1"/>
    </source>
</evidence>
<dbReference type="EMBL" id="NWSH01002242">
    <property type="protein sequence ID" value="PCG68849.1"/>
    <property type="molecule type" value="Genomic_DNA"/>
</dbReference>
<proteinExistence type="predicted"/>
<feature type="compositionally biased region" description="Low complexity" evidence="1">
    <location>
        <begin position="42"/>
        <end position="55"/>
    </location>
</feature>
<feature type="compositionally biased region" description="Basic and acidic residues" evidence="1">
    <location>
        <begin position="196"/>
        <end position="205"/>
    </location>
</feature>
<feature type="compositionally biased region" description="Basic and acidic residues" evidence="1">
    <location>
        <begin position="251"/>
        <end position="270"/>
    </location>
</feature>
<accession>A0A2A4JBP0</accession>
<dbReference type="EMBL" id="NWSH01002242">
    <property type="protein sequence ID" value="PCG68850.1"/>
    <property type="molecule type" value="Genomic_DNA"/>
</dbReference>
<feature type="region of interest" description="Disordered" evidence="1">
    <location>
        <begin position="38"/>
        <end position="60"/>
    </location>
</feature>
<comment type="caution">
    <text evidence="2">The sequence shown here is derived from an EMBL/GenBank/DDBJ whole genome shotgun (WGS) entry which is preliminary data.</text>
</comment>
<evidence type="ECO:0000256" key="1">
    <source>
        <dbReference type="SAM" id="MobiDB-lite"/>
    </source>
</evidence>
<dbReference type="AlphaFoldDB" id="A0A2A4JBP0"/>
<gene>
    <name evidence="2" type="ORF">B5V51_4815</name>
</gene>
<feature type="compositionally biased region" description="Polar residues" evidence="1">
    <location>
        <begin position="232"/>
        <end position="249"/>
    </location>
</feature>
<feature type="region of interest" description="Disordered" evidence="1">
    <location>
        <begin position="175"/>
        <end position="270"/>
    </location>
</feature>
<protein>
    <submittedName>
        <fullName evidence="2">Uncharacterized protein</fullName>
    </submittedName>
</protein>
<name>A0A2A4JBP0_HELVI</name>
<reference evidence="2" key="1">
    <citation type="submission" date="2017-09" db="EMBL/GenBank/DDBJ databases">
        <title>Contemporary evolution of a Lepidopteran species, Heliothis virescens, in response to modern agricultural practices.</title>
        <authorList>
            <person name="Fritz M.L."/>
            <person name="Deyonke A.M."/>
            <person name="Papanicolaou A."/>
            <person name="Micinski S."/>
            <person name="Westbrook J."/>
            <person name="Gould F."/>
        </authorList>
    </citation>
    <scope>NUCLEOTIDE SEQUENCE [LARGE SCALE GENOMIC DNA]</scope>
    <source>
        <strain evidence="2">HvINT-</strain>
        <tissue evidence="2">Whole body</tissue>
    </source>
</reference>